<feature type="domain" description="Tetratricopeptide repeat protein 5 OB fold" evidence="5">
    <location>
        <begin position="328"/>
        <end position="440"/>
    </location>
</feature>
<dbReference type="InterPro" id="IPR011990">
    <property type="entry name" value="TPR-like_helical_dom_sf"/>
</dbReference>
<keyword evidence="1" id="KW-0677">Repeat</keyword>
<feature type="repeat" description="TPR" evidence="3">
    <location>
        <begin position="114"/>
        <end position="147"/>
    </location>
</feature>
<dbReference type="InterPro" id="IPR019734">
    <property type="entry name" value="TPR_rpt"/>
</dbReference>
<dbReference type="AlphaFoldDB" id="A0A8B7XTF2"/>
<dbReference type="Pfam" id="PF13414">
    <property type="entry name" value="TPR_11"/>
    <property type="match status" value="1"/>
</dbReference>
<dbReference type="OMA" id="DECKGYE"/>
<evidence type="ECO:0000259" key="5">
    <source>
        <dbReference type="Pfam" id="PF16669"/>
    </source>
</evidence>
<accession>A0A8B7XTF2</accession>
<gene>
    <name evidence="7" type="primary">LOC110975723</name>
</gene>
<dbReference type="InterPro" id="IPR032076">
    <property type="entry name" value="TTC5_OB"/>
</dbReference>
<dbReference type="PANTHER" id="PTHR45586:SF1">
    <property type="entry name" value="LIPOPOLYSACCHARIDE ASSEMBLY PROTEIN B"/>
    <property type="match status" value="1"/>
</dbReference>
<reference evidence="7" key="1">
    <citation type="submission" date="2025-08" db="UniProtKB">
        <authorList>
            <consortium name="RefSeq"/>
        </authorList>
    </citation>
    <scope>IDENTIFICATION</scope>
</reference>
<dbReference type="SUPFAM" id="SSF48452">
    <property type="entry name" value="TPR-like"/>
    <property type="match status" value="1"/>
</dbReference>
<keyword evidence="2 3" id="KW-0802">TPR repeat</keyword>
<organism evidence="6 7">
    <name type="scientific">Acanthaster planci</name>
    <name type="common">Crown-of-thorns starfish</name>
    <dbReference type="NCBI Taxonomy" id="133434"/>
    <lineage>
        <taxon>Eukaryota</taxon>
        <taxon>Metazoa</taxon>
        <taxon>Echinodermata</taxon>
        <taxon>Eleutherozoa</taxon>
        <taxon>Asterozoa</taxon>
        <taxon>Asteroidea</taxon>
        <taxon>Valvatacea</taxon>
        <taxon>Valvatida</taxon>
        <taxon>Acanthasteridae</taxon>
        <taxon>Acanthaster</taxon>
    </lineage>
</organism>
<dbReference type="InterPro" id="IPR051012">
    <property type="entry name" value="CellSynth/LPSAsmb/PSIAsmb"/>
</dbReference>
<dbReference type="GeneID" id="110975723"/>
<dbReference type="CTD" id="91875"/>
<dbReference type="Pfam" id="PF16669">
    <property type="entry name" value="TTC5_OB"/>
    <property type="match status" value="1"/>
</dbReference>
<dbReference type="KEGG" id="aplc:110975723"/>
<dbReference type="PROSITE" id="PS50005">
    <property type="entry name" value="TPR"/>
    <property type="match status" value="1"/>
</dbReference>
<proteinExistence type="predicted"/>
<evidence type="ECO:0000313" key="7">
    <source>
        <dbReference type="RefSeq" id="XP_022084133.1"/>
    </source>
</evidence>
<evidence type="ECO:0000313" key="6">
    <source>
        <dbReference type="Proteomes" id="UP000694845"/>
    </source>
</evidence>
<evidence type="ECO:0000256" key="1">
    <source>
        <dbReference type="ARBA" id="ARBA00022737"/>
    </source>
</evidence>
<evidence type="ECO:0000256" key="2">
    <source>
        <dbReference type="ARBA" id="ARBA00022803"/>
    </source>
</evidence>
<dbReference type="InterPro" id="IPR038645">
    <property type="entry name" value="TTC5_OB_sf"/>
</dbReference>
<dbReference type="Gene3D" id="1.25.40.10">
    <property type="entry name" value="Tetratricopeptide repeat domain"/>
    <property type="match status" value="1"/>
</dbReference>
<name>A0A8B7XTF2_ACAPL</name>
<sequence length="449" mass="50026">MHSGSDKMGEEMAARGSNDYDEDVGRIQKAVEDLYAFRDHFFERNSIDRAIHKSDELGQELKKVIELLDELQNQIKNRSEYMLQRGKALNVMPDFSPEALECLSKAVKLDPKSVEAWNQLGECYWKNKDIEAARNCFTGALNHSRNKVSLRNLSMVMRQLGKTQEEKAKFIQDSVDHAKEAVQLDYTDGTSWFIAGNAYLTVFFNGGQKAGVLKQCLGAYSQAEKDMIQRSNPDLYFNRATIFKFQEDYKASLDGYRMAQSLDPTWPEPQEKLSELVTYLQNVTQLVQQKGKLKAKRLQQLLASIKESDLGPFGGGSYTPPKGDPVKLEPTSLSRLSPGANPEKVVLGKVVCSVVTDEPIPFTFAILDAEGSCFAVNIYNIAKGQGVIIGDSVAVPEPFVQHNDFVFDKTNVNFSSIRVDTPVALVVNGKKLGLEKQAPAVVSLYAKSE</sequence>
<keyword evidence="6" id="KW-1185">Reference proteome</keyword>
<dbReference type="RefSeq" id="XP_022084133.1">
    <property type="nucleotide sequence ID" value="XM_022228441.1"/>
</dbReference>
<evidence type="ECO:0000256" key="3">
    <source>
        <dbReference type="PROSITE-ProRule" id="PRU00339"/>
    </source>
</evidence>
<dbReference type="PANTHER" id="PTHR45586">
    <property type="entry name" value="TPR REPEAT-CONTAINING PROTEIN PA4667"/>
    <property type="match status" value="1"/>
</dbReference>
<dbReference type="Gene3D" id="2.40.50.550">
    <property type="match status" value="1"/>
</dbReference>
<feature type="region of interest" description="Disordered" evidence="4">
    <location>
        <begin position="1"/>
        <end position="21"/>
    </location>
</feature>
<dbReference type="Proteomes" id="UP000694845">
    <property type="component" value="Unplaced"/>
</dbReference>
<feature type="compositionally biased region" description="Basic and acidic residues" evidence="4">
    <location>
        <begin position="1"/>
        <end position="13"/>
    </location>
</feature>
<dbReference type="OrthoDB" id="423589at2759"/>
<dbReference type="SMART" id="SM00028">
    <property type="entry name" value="TPR"/>
    <property type="match status" value="3"/>
</dbReference>
<evidence type="ECO:0000256" key="4">
    <source>
        <dbReference type="SAM" id="MobiDB-lite"/>
    </source>
</evidence>
<protein>
    <submittedName>
        <fullName evidence="7">Tetratricopeptide repeat protein 5-like</fullName>
    </submittedName>
</protein>